<keyword evidence="2" id="KW-1185">Reference proteome</keyword>
<dbReference type="Proteomes" id="UP000886595">
    <property type="component" value="Unassembled WGS sequence"/>
</dbReference>
<protein>
    <submittedName>
        <fullName evidence="1">Uncharacterized protein</fullName>
    </submittedName>
</protein>
<proteinExistence type="predicted"/>
<reference evidence="1 2" key="1">
    <citation type="submission" date="2020-02" db="EMBL/GenBank/DDBJ databases">
        <authorList>
            <person name="Ma Q."/>
            <person name="Huang Y."/>
            <person name="Song X."/>
            <person name="Pei D."/>
        </authorList>
    </citation>
    <scope>NUCLEOTIDE SEQUENCE [LARGE SCALE GENOMIC DNA]</scope>
    <source>
        <strain evidence="1">Sxm20200214</strain>
        <tissue evidence="1">Leaf</tissue>
    </source>
</reference>
<dbReference type="EMBL" id="JAAMPC010000833">
    <property type="protein sequence ID" value="KAG2241796.1"/>
    <property type="molecule type" value="Genomic_DNA"/>
</dbReference>
<organism evidence="1 2">
    <name type="scientific">Brassica carinata</name>
    <name type="common">Ethiopian mustard</name>
    <name type="synonym">Abyssinian cabbage</name>
    <dbReference type="NCBI Taxonomy" id="52824"/>
    <lineage>
        <taxon>Eukaryota</taxon>
        <taxon>Viridiplantae</taxon>
        <taxon>Streptophyta</taxon>
        <taxon>Embryophyta</taxon>
        <taxon>Tracheophyta</taxon>
        <taxon>Spermatophyta</taxon>
        <taxon>Magnoliopsida</taxon>
        <taxon>eudicotyledons</taxon>
        <taxon>Gunneridae</taxon>
        <taxon>Pentapetalae</taxon>
        <taxon>rosids</taxon>
        <taxon>malvids</taxon>
        <taxon>Brassicales</taxon>
        <taxon>Brassicaceae</taxon>
        <taxon>Brassiceae</taxon>
        <taxon>Brassica</taxon>
    </lineage>
</organism>
<accession>A0A8X7NYJ1</accession>
<sequence>MANLCTQAGRWEEAEMKIPGTSWIDTGKGLRSFIAKDGSCERSNEMYEMIEGVVESMSDKECIMKQELDEAF</sequence>
<comment type="caution">
    <text evidence="1">The sequence shown here is derived from an EMBL/GenBank/DDBJ whole genome shotgun (WGS) entry which is preliminary data.</text>
</comment>
<dbReference type="AlphaFoldDB" id="A0A8X7NYJ1"/>
<evidence type="ECO:0000313" key="1">
    <source>
        <dbReference type="EMBL" id="KAG2241796.1"/>
    </source>
</evidence>
<evidence type="ECO:0000313" key="2">
    <source>
        <dbReference type="Proteomes" id="UP000886595"/>
    </source>
</evidence>
<gene>
    <name evidence="1" type="ORF">Bca52824_096358</name>
</gene>
<dbReference type="OrthoDB" id="1553647at2759"/>
<name>A0A8X7NYJ1_BRACI</name>